<dbReference type="EMBL" id="JBEPME010000001">
    <property type="protein sequence ID" value="MET3655486.1"/>
    <property type="molecule type" value="Genomic_DNA"/>
</dbReference>
<keyword evidence="3 5" id="KW-0378">Hydrolase</keyword>
<dbReference type="PROSITE" id="PS51892">
    <property type="entry name" value="SUBTILASE"/>
    <property type="match status" value="1"/>
</dbReference>
<accession>A0ABV2K322</accession>
<dbReference type="Gene3D" id="3.40.50.200">
    <property type="entry name" value="Peptidase S8/S53 domain"/>
    <property type="match status" value="1"/>
</dbReference>
<dbReference type="GO" id="GO:0006508">
    <property type="term" value="P:proteolysis"/>
    <property type="evidence" value="ECO:0007669"/>
    <property type="project" value="UniProtKB-KW"/>
</dbReference>
<dbReference type="PANTHER" id="PTHR43806">
    <property type="entry name" value="PEPTIDASE S8"/>
    <property type="match status" value="1"/>
</dbReference>
<evidence type="ECO:0000313" key="7">
    <source>
        <dbReference type="EMBL" id="MET3655486.1"/>
    </source>
</evidence>
<comment type="similarity">
    <text evidence="1 5">Belongs to the peptidase S8 family.</text>
</comment>
<evidence type="ECO:0000259" key="6">
    <source>
        <dbReference type="Pfam" id="PF00082"/>
    </source>
</evidence>
<evidence type="ECO:0000256" key="2">
    <source>
        <dbReference type="ARBA" id="ARBA00022670"/>
    </source>
</evidence>
<name>A0ABV2K322_SPOPS</name>
<feature type="domain" description="Peptidase S8/S53" evidence="6">
    <location>
        <begin position="99"/>
        <end position="333"/>
    </location>
</feature>
<dbReference type="GO" id="GO:0008233">
    <property type="term" value="F:peptidase activity"/>
    <property type="evidence" value="ECO:0007669"/>
    <property type="project" value="UniProtKB-KW"/>
</dbReference>
<dbReference type="RefSeq" id="WP_354312079.1">
    <property type="nucleotide sequence ID" value="NZ_JBEPME010000001.1"/>
</dbReference>
<keyword evidence="8" id="KW-1185">Reference proteome</keyword>
<organism evidence="7 8">
    <name type="scientific">Sporosarcina psychrophila</name>
    <name type="common">Bacillus psychrophilus</name>
    <dbReference type="NCBI Taxonomy" id="1476"/>
    <lineage>
        <taxon>Bacteria</taxon>
        <taxon>Bacillati</taxon>
        <taxon>Bacillota</taxon>
        <taxon>Bacilli</taxon>
        <taxon>Bacillales</taxon>
        <taxon>Caryophanaceae</taxon>
        <taxon>Sporosarcina</taxon>
    </lineage>
</organism>
<evidence type="ECO:0000256" key="1">
    <source>
        <dbReference type="ARBA" id="ARBA00011073"/>
    </source>
</evidence>
<gene>
    <name evidence="7" type="ORF">ABIC55_000570</name>
</gene>
<evidence type="ECO:0000256" key="3">
    <source>
        <dbReference type="ARBA" id="ARBA00022801"/>
    </source>
</evidence>
<evidence type="ECO:0000256" key="4">
    <source>
        <dbReference type="ARBA" id="ARBA00022825"/>
    </source>
</evidence>
<dbReference type="InterPro" id="IPR050131">
    <property type="entry name" value="Peptidase_S8_subtilisin-like"/>
</dbReference>
<comment type="caution">
    <text evidence="7">The sequence shown here is derived from an EMBL/GenBank/DDBJ whole genome shotgun (WGS) entry which is preliminary data.</text>
</comment>
<dbReference type="InterPro" id="IPR036852">
    <property type="entry name" value="Peptidase_S8/S53_dom_sf"/>
</dbReference>
<reference evidence="7 8" key="1">
    <citation type="submission" date="2024-06" db="EMBL/GenBank/DDBJ databases">
        <title>Sorghum-associated microbial communities from plants grown in Nebraska, USA.</title>
        <authorList>
            <person name="Schachtman D."/>
        </authorList>
    </citation>
    <scope>NUCLEOTIDE SEQUENCE [LARGE SCALE GENOMIC DNA]</scope>
    <source>
        <strain evidence="7 8">1288</strain>
    </source>
</reference>
<proteinExistence type="inferred from homology"/>
<sequence>MKKIISILGFFFILGLLYVVPPANEGFASSKESDRVLVKFVGSELIDSVAKDEVELLNGIEVLQPDFIRYAAIQTTTGVADSWGKERIGVKKMVPGKGTVVIAVIDTGVDYTHPLLKDRIVAGYDVLKNTSDPMDVHFHGTHVAGIIADSTPANVKIMPIRAMDEKGNGYDSDISTAIRFAVDNGADIINLSFIGEGYSQYLTDALNYALANNVLVVVVAGNNGADTANYFPASEQNVIVVSATDQNDNIASFSNMGDAIDLSAPGVGIVSSLPGNRYGSLTGTSMAVPFVSSVAAMIKLDDPSRSIQEIERLLKKYVDDRGAVGWDPIFGEGIVNVTSYDEPLRVSADEQEMDFSNFIRLPTVRNVPLNKEWHIEFTRQLSAKDIIDVHVFRGSELVPITLRSKVETKEIVATAVSSYAPSTSYKLVIRVKNGKDYLMDFYTGY</sequence>
<evidence type="ECO:0000256" key="5">
    <source>
        <dbReference type="PROSITE-ProRule" id="PRU01240"/>
    </source>
</evidence>
<dbReference type="PRINTS" id="PR00723">
    <property type="entry name" value="SUBTILISIN"/>
</dbReference>
<feature type="active site" description="Charge relay system" evidence="5">
    <location>
        <position position="106"/>
    </location>
</feature>
<dbReference type="InterPro" id="IPR023827">
    <property type="entry name" value="Peptidase_S8_Asp-AS"/>
</dbReference>
<dbReference type="PROSITE" id="PS00136">
    <property type="entry name" value="SUBTILASE_ASP"/>
    <property type="match status" value="1"/>
</dbReference>
<keyword evidence="4 5" id="KW-0720">Serine protease</keyword>
<dbReference type="Pfam" id="PF00082">
    <property type="entry name" value="Peptidase_S8"/>
    <property type="match status" value="1"/>
</dbReference>
<evidence type="ECO:0000313" key="8">
    <source>
        <dbReference type="Proteomes" id="UP001549104"/>
    </source>
</evidence>
<dbReference type="InterPro" id="IPR000209">
    <property type="entry name" value="Peptidase_S8/S53_dom"/>
</dbReference>
<dbReference type="SUPFAM" id="SSF52743">
    <property type="entry name" value="Subtilisin-like"/>
    <property type="match status" value="1"/>
</dbReference>
<protein>
    <submittedName>
        <fullName evidence="7">Subtilisin family serine protease</fullName>
    </submittedName>
</protein>
<dbReference type="Proteomes" id="UP001549104">
    <property type="component" value="Unassembled WGS sequence"/>
</dbReference>
<keyword evidence="2 5" id="KW-0645">Protease</keyword>
<feature type="active site" description="Charge relay system" evidence="5">
    <location>
        <position position="139"/>
    </location>
</feature>
<dbReference type="PANTHER" id="PTHR43806:SF11">
    <property type="entry name" value="CEREVISIN-RELATED"/>
    <property type="match status" value="1"/>
</dbReference>
<feature type="active site" description="Charge relay system" evidence="5">
    <location>
        <position position="285"/>
    </location>
</feature>
<dbReference type="InterPro" id="IPR015500">
    <property type="entry name" value="Peptidase_S8_subtilisin-rel"/>
</dbReference>